<dbReference type="KEGG" id="pavi:110753983"/>
<evidence type="ECO:0000256" key="2">
    <source>
        <dbReference type="ARBA" id="ARBA00022737"/>
    </source>
</evidence>
<dbReference type="PANTHER" id="PTHR11017:SF574">
    <property type="entry name" value="ADP-RIBOSYL CYCLASE_CYCLIC ADP-RIBOSE HYDROLASE"/>
    <property type="match status" value="1"/>
</dbReference>
<dbReference type="Pfam" id="PF23282">
    <property type="entry name" value="WHD_ROQ1"/>
    <property type="match status" value="1"/>
</dbReference>
<dbReference type="InterPro" id="IPR027417">
    <property type="entry name" value="P-loop_NTPase"/>
</dbReference>
<organism evidence="5 6">
    <name type="scientific">Prunus avium</name>
    <name type="common">Cherry</name>
    <name type="synonym">Cerasus avium</name>
    <dbReference type="NCBI Taxonomy" id="42229"/>
    <lineage>
        <taxon>Eukaryota</taxon>
        <taxon>Viridiplantae</taxon>
        <taxon>Streptophyta</taxon>
        <taxon>Embryophyta</taxon>
        <taxon>Tracheophyta</taxon>
        <taxon>Spermatophyta</taxon>
        <taxon>Magnoliopsida</taxon>
        <taxon>eudicotyledons</taxon>
        <taxon>Gunneridae</taxon>
        <taxon>Pentapetalae</taxon>
        <taxon>rosids</taxon>
        <taxon>fabids</taxon>
        <taxon>Rosales</taxon>
        <taxon>Rosaceae</taxon>
        <taxon>Amygdaloideae</taxon>
        <taxon>Amygdaleae</taxon>
        <taxon>Prunus</taxon>
    </lineage>
</organism>
<dbReference type="Gene3D" id="3.80.10.10">
    <property type="entry name" value="Ribonuclease Inhibitor"/>
    <property type="match status" value="1"/>
</dbReference>
<dbReference type="SUPFAM" id="SSF52540">
    <property type="entry name" value="P-loop containing nucleoside triphosphate hydrolases"/>
    <property type="match status" value="1"/>
</dbReference>
<proteinExistence type="predicted"/>
<gene>
    <name evidence="6" type="primary">LOC110753983</name>
</gene>
<dbReference type="GO" id="GO:0006952">
    <property type="term" value="P:defense response"/>
    <property type="evidence" value="ECO:0007669"/>
    <property type="project" value="InterPro"/>
</dbReference>
<dbReference type="SUPFAM" id="SSF46785">
    <property type="entry name" value="Winged helix' DNA-binding domain"/>
    <property type="match status" value="1"/>
</dbReference>
<dbReference type="InterPro" id="IPR044974">
    <property type="entry name" value="Disease_R_plants"/>
</dbReference>
<dbReference type="PRINTS" id="PR00364">
    <property type="entry name" value="DISEASERSIST"/>
</dbReference>
<evidence type="ECO:0000259" key="3">
    <source>
        <dbReference type="Pfam" id="PF00931"/>
    </source>
</evidence>
<dbReference type="InterPro" id="IPR042197">
    <property type="entry name" value="Apaf_helical"/>
</dbReference>
<feature type="domain" description="NB-ARC" evidence="3">
    <location>
        <begin position="1"/>
        <end position="152"/>
    </location>
</feature>
<dbReference type="GeneID" id="110753983"/>
<dbReference type="AlphaFoldDB" id="A0A6P5SAU6"/>
<dbReference type="Gene3D" id="3.40.50.300">
    <property type="entry name" value="P-loop containing nucleotide triphosphate hydrolases"/>
    <property type="match status" value="1"/>
</dbReference>
<dbReference type="InterPro" id="IPR002182">
    <property type="entry name" value="NB-ARC"/>
</dbReference>
<evidence type="ECO:0000256" key="1">
    <source>
        <dbReference type="ARBA" id="ARBA00022614"/>
    </source>
</evidence>
<evidence type="ECO:0000313" key="5">
    <source>
        <dbReference type="Proteomes" id="UP000515124"/>
    </source>
</evidence>
<keyword evidence="2" id="KW-0677">Repeat</keyword>
<sequence length="445" mass="50654">MAGIGKTTLADAVFQRQWQSSKFEACCFLANVREKSEKTDGLNDLRNTLVHELLKDKYVNINTPSIPANNILIRLRRTKALIVLDDVNARKQLEYLVGDDDRFCQGSRIIITARDKGLLLEQKVDPEKIYNVEGLGSDEALQLFHSHAFHGNKSPTIDYNEFLSREVVDYVKGNPLALKVMGSLFRRCTSKQEWEAQWNKLKRFPNEDIDRVLRISYDGLGIHEQEIFLDIACFLCLQEGHERKYVKELLDSRDFHGEAGINHLIDRSLISISKGGRIEMHNFVRQMGRGDGHVQAISFDLSKIEMLRLELEHASFEKMHQLRSLRVCNNRPVIGSLDLPNSLRYLEWSAYPLKSLPSKFSAQNLVVLSMSGSEVGGQLWNQDQAKAMLQCICRLDASTTSKLVMVKATKSTICSLKMSLQIASSDSLEVVLWWYNNEFEVVEGA</sequence>
<keyword evidence="1" id="KW-0433">Leucine-rich repeat</keyword>
<dbReference type="InterPro" id="IPR058192">
    <property type="entry name" value="WHD_ROQ1-like"/>
</dbReference>
<feature type="domain" description="Disease resistance protein Roq1-like winged-helix" evidence="4">
    <location>
        <begin position="223"/>
        <end position="289"/>
    </location>
</feature>
<dbReference type="GO" id="GO:0043531">
    <property type="term" value="F:ADP binding"/>
    <property type="evidence" value="ECO:0007669"/>
    <property type="project" value="InterPro"/>
</dbReference>
<reference evidence="6" key="1">
    <citation type="submission" date="2025-08" db="UniProtKB">
        <authorList>
            <consortium name="RefSeq"/>
        </authorList>
    </citation>
    <scope>IDENTIFICATION</scope>
</reference>
<dbReference type="SUPFAM" id="SSF52058">
    <property type="entry name" value="L domain-like"/>
    <property type="match status" value="1"/>
</dbReference>
<protein>
    <submittedName>
        <fullName evidence="6">TMV resistance protein N-like</fullName>
    </submittedName>
</protein>
<dbReference type="RefSeq" id="XP_021810666.1">
    <property type="nucleotide sequence ID" value="XM_021954974.1"/>
</dbReference>
<evidence type="ECO:0000313" key="6">
    <source>
        <dbReference type="RefSeq" id="XP_021810666.1"/>
    </source>
</evidence>
<dbReference type="Proteomes" id="UP000515124">
    <property type="component" value="Unplaced"/>
</dbReference>
<dbReference type="Pfam" id="PF00931">
    <property type="entry name" value="NB-ARC"/>
    <property type="match status" value="1"/>
</dbReference>
<dbReference type="InterPro" id="IPR036390">
    <property type="entry name" value="WH_DNA-bd_sf"/>
</dbReference>
<dbReference type="PANTHER" id="PTHR11017">
    <property type="entry name" value="LEUCINE-RICH REPEAT-CONTAINING PROTEIN"/>
    <property type="match status" value="1"/>
</dbReference>
<accession>A0A6P5SAU6</accession>
<name>A0A6P5SAU6_PRUAV</name>
<keyword evidence="5" id="KW-1185">Reference proteome</keyword>
<dbReference type="InterPro" id="IPR032675">
    <property type="entry name" value="LRR_dom_sf"/>
</dbReference>
<dbReference type="Gene3D" id="1.10.8.430">
    <property type="entry name" value="Helical domain of apoptotic protease-activating factors"/>
    <property type="match status" value="1"/>
</dbReference>
<evidence type="ECO:0000259" key="4">
    <source>
        <dbReference type="Pfam" id="PF23282"/>
    </source>
</evidence>